<evidence type="ECO:0000259" key="1">
    <source>
        <dbReference type="Pfam" id="PF01368"/>
    </source>
</evidence>
<keyword evidence="4" id="KW-1185">Reference proteome</keyword>
<dbReference type="AlphaFoldDB" id="A0A099WUQ3"/>
<feature type="domain" description="DDH" evidence="1">
    <location>
        <begin position="22"/>
        <end position="173"/>
    </location>
</feature>
<dbReference type="SUPFAM" id="SSF64182">
    <property type="entry name" value="DHH phosphoesterases"/>
    <property type="match status" value="1"/>
</dbReference>
<dbReference type="InterPro" id="IPR038763">
    <property type="entry name" value="DHH_sf"/>
</dbReference>
<evidence type="ECO:0000313" key="4">
    <source>
        <dbReference type="Proteomes" id="UP000030125"/>
    </source>
</evidence>
<dbReference type="STRING" id="36874.HQ34_05265"/>
<evidence type="ECO:0000313" key="3">
    <source>
        <dbReference type="EMBL" id="KGN82512.1"/>
    </source>
</evidence>
<protein>
    <submittedName>
        <fullName evidence="3">Uncharacterized protein</fullName>
    </submittedName>
</protein>
<dbReference type="Proteomes" id="UP000030125">
    <property type="component" value="Unassembled WGS sequence"/>
</dbReference>
<dbReference type="InterPro" id="IPR001667">
    <property type="entry name" value="DDH_dom"/>
</dbReference>
<feature type="domain" description="DHHA1" evidence="2">
    <location>
        <begin position="250"/>
        <end position="321"/>
    </location>
</feature>
<evidence type="ECO:0000259" key="2">
    <source>
        <dbReference type="Pfam" id="PF02272"/>
    </source>
</evidence>
<proteinExistence type="predicted"/>
<sequence>MKPIFEKSDIQTLKDQLSTPRKITLLSHISPDGDAVGSTLALSKVLKTLGHETKVVYPSYFPESFVVLHGVEDVIIALAKHDEAISAIESAEIIFCMDFNEPKRVESLSTALQESKAFKVLVDHHLHPHPFVDITFSYPVQSSTCLLLYHLIEELGWMRHVDQDVAEAIYWGMMTDTGNFSYNSEDPDIYTTISALLEKGVRKDFLTAAVQRGFTVDKIRLNAHAIMNNMKVYSEYKTAIITLTNREKMDFNYRVGDTEGLVNVPLEAKDIELSIFIFEVNNLTKLSLRSKGDFPTNIFAKEFFNGGGHKNASGAEVYDTLGNTYDLVMRALKIMHP</sequence>
<dbReference type="GO" id="GO:0003676">
    <property type="term" value="F:nucleic acid binding"/>
    <property type="evidence" value="ECO:0007669"/>
    <property type="project" value="InterPro"/>
</dbReference>
<dbReference type="EMBL" id="JQJD01000010">
    <property type="protein sequence ID" value="KGN82512.1"/>
    <property type="molecule type" value="Genomic_DNA"/>
</dbReference>
<dbReference type="Gene3D" id="3.10.310.30">
    <property type="match status" value="1"/>
</dbReference>
<dbReference type="PANTHER" id="PTHR47618">
    <property type="entry name" value="BIFUNCTIONAL OLIGORIBONUCLEASE AND PAP PHOSPHATASE NRNA"/>
    <property type="match status" value="1"/>
</dbReference>
<organism evidence="3 4">
    <name type="scientific">Porphyromonas cangingivalis</name>
    <dbReference type="NCBI Taxonomy" id="36874"/>
    <lineage>
        <taxon>Bacteria</taxon>
        <taxon>Pseudomonadati</taxon>
        <taxon>Bacteroidota</taxon>
        <taxon>Bacteroidia</taxon>
        <taxon>Bacteroidales</taxon>
        <taxon>Porphyromonadaceae</taxon>
        <taxon>Porphyromonas</taxon>
    </lineage>
</organism>
<name>A0A099WUQ3_PORCN</name>
<gene>
    <name evidence="3" type="ORF">HQ35_02885</name>
</gene>
<comment type="caution">
    <text evidence="3">The sequence shown here is derived from an EMBL/GenBank/DDBJ whole genome shotgun (WGS) entry which is preliminary data.</text>
</comment>
<dbReference type="Pfam" id="PF01368">
    <property type="entry name" value="DHH"/>
    <property type="match status" value="1"/>
</dbReference>
<dbReference type="RefSeq" id="WP_036846330.1">
    <property type="nucleotide sequence ID" value="NZ_CALTZT010000112.1"/>
</dbReference>
<accession>A0A099WUQ3</accession>
<dbReference type="Pfam" id="PF02272">
    <property type="entry name" value="DHHA1"/>
    <property type="match status" value="1"/>
</dbReference>
<dbReference type="PANTHER" id="PTHR47618:SF1">
    <property type="entry name" value="BIFUNCTIONAL OLIGORIBONUCLEASE AND PAP PHOSPHATASE NRNA"/>
    <property type="match status" value="1"/>
</dbReference>
<dbReference type="InterPro" id="IPR051319">
    <property type="entry name" value="Oligoribo/pAp-PDE_c-di-AMP_PDE"/>
</dbReference>
<dbReference type="eggNOG" id="COG0618">
    <property type="taxonomic scope" value="Bacteria"/>
</dbReference>
<dbReference type="Gene3D" id="3.90.1640.10">
    <property type="entry name" value="inorganic pyrophosphatase (n-terminal core)"/>
    <property type="match status" value="1"/>
</dbReference>
<dbReference type="OrthoDB" id="9803668at2"/>
<reference evidence="3 4" key="1">
    <citation type="submission" date="2014-08" db="EMBL/GenBank/DDBJ databases">
        <title>Porphyromonas cangingivalis strain:COT-109_OH1386 Genome sequencing.</title>
        <authorList>
            <person name="Wallis C."/>
            <person name="Deusch O."/>
            <person name="O'Flynn C."/>
            <person name="Davis I."/>
            <person name="Jospin G."/>
            <person name="Darling A.E."/>
            <person name="Coil D.A."/>
            <person name="Alexiev A."/>
            <person name="Horsfall A."/>
            <person name="Kirkwood N."/>
            <person name="Harris S."/>
            <person name="Eisen J.A."/>
        </authorList>
    </citation>
    <scope>NUCLEOTIDE SEQUENCE [LARGE SCALE GENOMIC DNA]</scope>
    <source>
        <strain evidence="4">COT-109 OH1386</strain>
    </source>
</reference>
<dbReference type="InterPro" id="IPR003156">
    <property type="entry name" value="DHHA1_dom"/>
</dbReference>